<dbReference type="EMBL" id="OBQD01000007">
    <property type="protein sequence ID" value="SOC40147.1"/>
    <property type="molecule type" value="Genomic_DNA"/>
</dbReference>
<keyword evidence="2" id="KW-1185">Reference proteome</keyword>
<dbReference type="AlphaFoldDB" id="A0A285UEP1"/>
<proteinExistence type="predicted"/>
<organism evidence="1 2">
    <name type="scientific">Rhizobium subbaraonis</name>
    <dbReference type="NCBI Taxonomy" id="908946"/>
    <lineage>
        <taxon>Bacteria</taxon>
        <taxon>Pseudomonadati</taxon>
        <taxon>Pseudomonadota</taxon>
        <taxon>Alphaproteobacteria</taxon>
        <taxon>Hyphomicrobiales</taxon>
        <taxon>Rhizobiaceae</taxon>
        <taxon>Rhizobium/Agrobacterium group</taxon>
        <taxon>Rhizobium</taxon>
    </lineage>
</organism>
<dbReference type="InterPro" id="IPR043504">
    <property type="entry name" value="Peptidase_S1_PA_chymotrypsin"/>
</dbReference>
<evidence type="ECO:0008006" key="3">
    <source>
        <dbReference type="Google" id="ProtNLM"/>
    </source>
</evidence>
<dbReference type="SUPFAM" id="SSF50494">
    <property type="entry name" value="Trypsin-like serine proteases"/>
    <property type="match status" value="1"/>
</dbReference>
<dbReference type="InterPro" id="IPR009003">
    <property type="entry name" value="Peptidase_S1_PA"/>
</dbReference>
<name>A0A285UEP1_9HYPH</name>
<gene>
    <name evidence="1" type="ORF">SAMN05892877_10726</name>
</gene>
<evidence type="ECO:0000313" key="1">
    <source>
        <dbReference type="EMBL" id="SOC40147.1"/>
    </source>
</evidence>
<accession>A0A285UEP1</accession>
<dbReference type="Gene3D" id="2.40.10.10">
    <property type="entry name" value="Trypsin-like serine proteases"/>
    <property type="match status" value="1"/>
</dbReference>
<dbReference type="Proteomes" id="UP000219167">
    <property type="component" value="Unassembled WGS sequence"/>
</dbReference>
<dbReference type="RefSeq" id="WP_141402047.1">
    <property type="nucleotide sequence ID" value="NZ_OBQD01000007.1"/>
</dbReference>
<sequence>MRLQSALELQGEVFRKIFKFEEMPMAAVGEAPVASTFVDPVLMDEEQARRRSLARARRRIAEDIALGVAEGPGDEEAQLAVLVQNHLLMNSSVVDEIRALSRREAEIIYIGRQVPLWTQTRNQPLRIGCSTSPATVNYSGTLGCFCRDAQGDKAGILSNNHVLADVNQVPIGTPVIQQAAGDAGHRVNDVVGNLTRFVPIQFGGLPNAVDAAFAELSDHGRGMDTRGIYDSRTPPVQVLTLQPTGVVQAFPGMPVFKTGRTTRHTAGKVRAVNVNNYVVNMGIGLARFDGQITFEMNNSPARAFSAPGDSGSLIVDGQGVPVALLFAGSQSGGAGNLGITGGNPISSVKAQLGVILI</sequence>
<evidence type="ECO:0000313" key="2">
    <source>
        <dbReference type="Proteomes" id="UP000219167"/>
    </source>
</evidence>
<dbReference type="OrthoDB" id="104542at2"/>
<protein>
    <recommendedName>
        <fullName evidence="3">Trypsin-like peptidase</fullName>
    </recommendedName>
</protein>
<reference evidence="1 2" key="1">
    <citation type="submission" date="2017-08" db="EMBL/GenBank/DDBJ databases">
        <authorList>
            <person name="de Groot N.N."/>
        </authorList>
    </citation>
    <scope>NUCLEOTIDE SEQUENCE [LARGE SCALE GENOMIC DNA]</scope>
    <source>
        <strain evidence="1 2">JC85</strain>
    </source>
</reference>